<dbReference type="STRING" id="156980.SAMN04489745_0689"/>
<dbReference type="InterPro" id="IPR000551">
    <property type="entry name" value="MerR-type_HTH_dom"/>
</dbReference>
<dbReference type="PANTHER" id="PTHR30204">
    <property type="entry name" value="REDOX-CYCLING DRUG-SENSING TRANSCRIPTIONAL ACTIVATOR SOXR"/>
    <property type="match status" value="1"/>
</dbReference>
<dbReference type="PROSITE" id="PS00552">
    <property type="entry name" value="HTH_MERR_1"/>
    <property type="match status" value="1"/>
</dbReference>
<dbReference type="CDD" id="cd01109">
    <property type="entry name" value="HTH_YyaN"/>
    <property type="match status" value="1"/>
</dbReference>
<evidence type="ECO:0000313" key="4">
    <source>
        <dbReference type="Proteomes" id="UP000182652"/>
    </source>
</evidence>
<protein>
    <submittedName>
        <fullName evidence="3">DNA-binding transcriptional regulator, MerR family</fullName>
    </submittedName>
</protein>
<dbReference type="PANTHER" id="PTHR30204:SF98">
    <property type="entry name" value="HTH-TYPE TRANSCRIPTIONAL REGULATOR ADHR"/>
    <property type="match status" value="1"/>
</dbReference>
<dbReference type="EMBL" id="FNSN01000003">
    <property type="protein sequence ID" value="SEB58986.1"/>
    <property type="molecule type" value="Genomic_DNA"/>
</dbReference>
<reference evidence="3 4" key="1">
    <citation type="submission" date="2016-10" db="EMBL/GenBank/DDBJ databases">
        <authorList>
            <person name="de Groot N.N."/>
        </authorList>
    </citation>
    <scope>NUCLEOTIDE SEQUENCE [LARGE SCALE GENOMIC DNA]</scope>
    <source>
        <strain evidence="3 4">DSM 10495</strain>
    </source>
</reference>
<dbReference type="GO" id="GO:0003677">
    <property type="term" value="F:DNA binding"/>
    <property type="evidence" value="ECO:0007669"/>
    <property type="project" value="UniProtKB-KW"/>
</dbReference>
<sequence>MSFTIAEVAERTGLSQHTLRYYERDGLLPREVGRASSGRRAYTEQDVNGIIMIARLRATGMPIADIRRYARLVRDGDASVPARLSLLLEHREHVIAQLRQVEENLAAIDTKIDIYRATTAEAFACPARSGAEQEAEPLAAR</sequence>
<dbReference type="RefSeq" id="WP_066214067.1">
    <property type="nucleotide sequence ID" value="NZ_FNSN01000003.1"/>
</dbReference>
<proteinExistence type="predicted"/>
<name>A0A1H4KL63_9MICC</name>
<feature type="domain" description="HTH merR-type" evidence="2">
    <location>
        <begin position="1"/>
        <end position="72"/>
    </location>
</feature>
<dbReference type="GO" id="GO:0003700">
    <property type="term" value="F:DNA-binding transcription factor activity"/>
    <property type="evidence" value="ECO:0007669"/>
    <property type="project" value="InterPro"/>
</dbReference>
<dbReference type="Proteomes" id="UP000182652">
    <property type="component" value="Unassembled WGS sequence"/>
</dbReference>
<accession>A0A1H4KL63</accession>
<evidence type="ECO:0000313" key="3">
    <source>
        <dbReference type="EMBL" id="SEB58986.1"/>
    </source>
</evidence>
<dbReference type="Pfam" id="PF13411">
    <property type="entry name" value="MerR_1"/>
    <property type="match status" value="1"/>
</dbReference>
<keyword evidence="1 3" id="KW-0238">DNA-binding</keyword>
<dbReference type="AlphaFoldDB" id="A0A1H4KL63"/>
<dbReference type="InterPro" id="IPR047057">
    <property type="entry name" value="MerR_fam"/>
</dbReference>
<evidence type="ECO:0000256" key="1">
    <source>
        <dbReference type="ARBA" id="ARBA00023125"/>
    </source>
</evidence>
<evidence type="ECO:0000259" key="2">
    <source>
        <dbReference type="PROSITE" id="PS50937"/>
    </source>
</evidence>
<keyword evidence="4" id="KW-1185">Reference proteome</keyword>
<dbReference type="Gene3D" id="1.10.1660.10">
    <property type="match status" value="1"/>
</dbReference>
<dbReference type="PROSITE" id="PS50937">
    <property type="entry name" value="HTH_MERR_2"/>
    <property type="match status" value="1"/>
</dbReference>
<dbReference type="SMART" id="SM00422">
    <property type="entry name" value="HTH_MERR"/>
    <property type="match status" value="1"/>
</dbReference>
<gene>
    <name evidence="3" type="ORF">SAMN04489745_0689</name>
</gene>
<dbReference type="InterPro" id="IPR009061">
    <property type="entry name" value="DNA-bd_dom_put_sf"/>
</dbReference>
<dbReference type="SUPFAM" id="SSF46955">
    <property type="entry name" value="Putative DNA-binding domain"/>
    <property type="match status" value="1"/>
</dbReference>
<organism evidence="3 4">
    <name type="scientific">Arthrobacter woluwensis</name>
    <dbReference type="NCBI Taxonomy" id="156980"/>
    <lineage>
        <taxon>Bacteria</taxon>
        <taxon>Bacillati</taxon>
        <taxon>Actinomycetota</taxon>
        <taxon>Actinomycetes</taxon>
        <taxon>Micrococcales</taxon>
        <taxon>Micrococcaceae</taxon>
        <taxon>Arthrobacter</taxon>
    </lineage>
</organism>